<reference evidence="1 2" key="1">
    <citation type="journal article" date="2021" name="Nat. Commun.">
        <title>Genetic determinants of endophytism in the Arabidopsis root mycobiome.</title>
        <authorList>
            <person name="Mesny F."/>
            <person name="Miyauchi S."/>
            <person name="Thiergart T."/>
            <person name="Pickel B."/>
            <person name="Atanasova L."/>
            <person name="Karlsson M."/>
            <person name="Huettel B."/>
            <person name="Barry K.W."/>
            <person name="Haridas S."/>
            <person name="Chen C."/>
            <person name="Bauer D."/>
            <person name="Andreopoulos W."/>
            <person name="Pangilinan J."/>
            <person name="LaButti K."/>
            <person name="Riley R."/>
            <person name="Lipzen A."/>
            <person name="Clum A."/>
            <person name="Drula E."/>
            <person name="Henrissat B."/>
            <person name="Kohler A."/>
            <person name="Grigoriev I.V."/>
            <person name="Martin F.M."/>
            <person name="Hacquard S."/>
        </authorList>
    </citation>
    <scope>NUCLEOTIDE SEQUENCE [LARGE SCALE GENOMIC DNA]</scope>
    <source>
        <strain evidence="1 2">MPI-SDFR-AT-0079</strain>
    </source>
</reference>
<gene>
    <name evidence="1" type="ORF">F5144DRAFT_489559</name>
</gene>
<proteinExistence type="predicted"/>
<evidence type="ECO:0000313" key="2">
    <source>
        <dbReference type="Proteomes" id="UP000724584"/>
    </source>
</evidence>
<dbReference type="EMBL" id="JAGIZQ010000004">
    <property type="protein sequence ID" value="KAH6632437.1"/>
    <property type="molecule type" value="Genomic_DNA"/>
</dbReference>
<keyword evidence="2" id="KW-1185">Reference proteome</keyword>
<comment type="caution">
    <text evidence="1">The sequence shown here is derived from an EMBL/GenBank/DDBJ whole genome shotgun (WGS) entry which is preliminary data.</text>
</comment>
<organism evidence="1 2">
    <name type="scientific">Chaetomium tenue</name>
    <dbReference type="NCBI Taxonomy" id="1854479"/>
    <lineage>
        <taxon>Eukaryota</taxon>
        <taxon>Fungi</taxon>
        <taxon>Dikarya</taxon>
        <taxon>Ascomycota</taxon>
        <taxon>Pezizomycotina</taxon>
        <taxon>Sordariomycetes</taxon>
        <taxon>Sordariomycetidae</taxon>
        <taxon>Sordariales</taxon>
        <taxon>Chaetomiaceae</taxon>
        <taxon>Chaetomium</taxon>
    </lineage>
</organism>
<name>A0ACB7PE10_9PEZI</name>
<sequence length="1096" mass="121425">MADPLSVAGLAAGMVSLGLQVCGGITSYLDALKCGEQDIASTRQQIDRLGRALQAVEASLPQPQQEHQAPTAAVHGCLDSCNQELKGLETLMAHLAGPDQNPSGGREKIQALSKRLCYPFNRPKIEQLEMRLRNTNATLQLALQALGISMSRAGTEKLAVLESTSRSLSAGIVVVQTELAAIATPVRELHAGLPRLEGIPAQLDRIETLLSEQLTIGSSAGSVMRPQDELRMANRVATGRLLAKPSALREICDVSGAVSSPESNGHDRDQFWNLVRLLAGRAVVCRCRPRRHIRRNNFAWSSLVLSVETTVQGHLPGCPLGQAAGTNRSKMLNLRYTGLWRILNSAVQLSFGMTRGAGGWSISPSFTYYPTVDAKTAPAFRILTLLRSAMRFIAYKDPGPRTPTRLEELVARALVKLVTLFQTGKASPLAVDSENQSLVHYAAEMADASPSTPIYMLTFLSAAPVHWIWRASGIIRQSDPDIMPVSSEETLSDGPGACWWEQQSGDCYASTLLDLLKSSTEIAEGILVLCVSNVRLLSPPAYGCGPLSLAILANNDEEVERLLDNYPATVNERNLSGQSPLHLAADKPSYLRLLVRTAGRALLEATDNAGVSALIFALNLSGWVCREKTSRRMCRQCECAECFMILIKEGNCAVPVHYSLQSFLKGASQQCRLQYARALKLRRDELKQLSLEILPADEAAKLGLHREGVLDYFAPSAVLSLERRGVRIPGALDIERDLRSLYQLLDHPSDANLFFRVGFRDTNIWGDSVFRNKLSHTGIDDDYLRWLGEHGSEALFDMNGDISGTSATFVGIAEVLYHFSFDNIEEREAVWLRGLNRAALRAEMADDCHCKCSPGGCTPLTFILHVADLNNTSTPPFERMRVESTIDNWVRYMMDFPTHLEEKHHLAALRYFTFKCLNIPHTCCRRQVTEGAWLGEEEQETDEVEDEHDVDEVEEEYAHCLLLLEELLVEFEPELTTALQASDPVEDWDLEDTGPVGFWRVTWVNHMKQVVGELCGNELSDDERRAAEEVGVVWDRPTPPEEGQLDNVVWNGLNRPEEGQLDKPDLNSYGFAKCKCCGTILNMDYWFVKLEEIEVE</sequence>
<evidence type="ECO:0000313" key="1">
    <source>
        <dbReference type="EMBL" id="KAH6632437.1"/>
    </source>
</evidence>
<accession>A0ACB7PE10</accession>
<dbReference type="Proteomes" id="UP000724584">
    <property type="component" value="Unassembled WGS sequence"/>
</dbReference>
<protein>
    <submittedName>
        <fullName evidence="1">Uncharacterized protein</fullName>
    </submittedName>
</protein>